<keyword evidence="6" id="KW-0472">Membrane</keyword>
<feature type="transmembrane region" description="Helical" evidence="6">
    <location>
        <begin position="26"/>
        <end position="46"/>
    </location>
</feature>
<feature type="transmembrane region" description="Helical" evidence="6">
    <location>
        <begin position="211"/>
        <end position="235"/>
    </location>
</feature>
<evidence type="ECO:0000256" key="6">
    <source>
        <dbReference type="SAM" id="Phobius"/>
    </source>
</evidence>
<protein>
    <recommendedName>
        <fullName evidence="7">RING-type domain-containing protein</fullName>
    </recommendedName>
</protein>
<sequence>METESGSGRPVSSQERSEEEKSSTKWLLNILPHVCTYLFLWFLVLKLSKNSISWRLVFGPIIISDGVILMRRVTEIKRKKYDAIGASFDVLGVLCSKLFITHHLEGYLTSWTIGKLLFPFWFGTLAAGIFRGIAGAKRPLKKRQRNNTTNDQEDEERKMSDNGGDADEEEKIKPLCFFLRSLIGLIVHCALRCLIPGLITAKMDAVGLGSASWRLVFIPIWCVLAFVGFIALTLCNCAPFVSAGMSPRVKRMAIRLIFFGATQLFVVAVCGLFFLHLLSKKLDCEFKNDKDCVSPSPLELFTPILILYSILFLVHPLVLRDSKLFQHVVSDEMANQNNPDFNEDLVGPHRQLAEALAALNQSLVGSEDSGVLLESIASGPTRLVEYSSTLYGRATTEDDFYLCAHNDTKQPSFSEDLEQGEDSPTNSSLCYICYVAPRDAVLMECGHAGVCFSCAQKLAVRHPRSCPICRQPISTVLKLSTHDRRHKDSKVLVLANEGLAVVPSSSAQTHSTETTTEIEMMEAPQTTTTDSSP</sequence>
<dbReference type="GO" id="GO:0008270">
    <property type="term" value="F:zinc ion binding"/>
    <property type="evidence" value="ECO:0007669"/>
    <property type="project" value="UniProtKB-KW"/>
</dbReference>
<name>A0A7S3JUI3_9STRA</name>
<evidence type="ECO:0000256" key="5">
    <source>
        <dbReference type="SAM" id="MobiDB-lite"/>
    </source>
</evidence>
<feature type="domain" description="RING-type" evidence="7">
    <location>
        <begin position="430"/>
        <end position="470"/>
    </location>
</feature>
<accession>A0A7S3JUI3</accession>
<dbReference type="SMART" id="SM00184">
    <property type="entry name" value="RING"/>
    <property type="match status" value="1"/>
</dbReference>
<dbReference type="PANTHER" id="PTHR46858">
    <property type="entry name" value="OS05G0521000 PROTEIN"/>
    <property type="match status" value="1"/>
</dbReference>
<gene>
    <name evidence="8" type="ORF">ALAG00032_LOCUS6170</name>
</gene>
<evidence type="ECO:0000256" key="2">
    <source>
        <dbReference type="ARBA" id="ARBA00022771"/>
    </source>
</evidence>
<evidence type="ECO:0000313" key="8">
    <source>
        <dbReference type="EMBL" id="CAE0365427.1"/>
    </source>
</evidence>
<reference evidence="8" key="1">
    <citation type="submission" date="2021-01" db="EMBL/GenBank/DDBJ databases">
        <authorList>
            <person name="Corre E."/>
            <person name="Pelletier E."/>
            <person name="Niang G."/>
            <person name="Scheremetjew M."/>
            <person name="Finn R."/>
            <person name="Kale V."/>
            <person name="Holt S."/>
            <person name="Cochrane G."/>
            <person name="Meng A."/>
            <person name="Brown T."/>
            <person name="Cohen L."/>
        </authorList>
    </citation>
    <scope>NUCLEOTIDE SEQUENCE</scope>
    <source>
        <strain evidence="8">CCMP1510</strain>
    </source>
</reference>
<evidence type="ECO:0000259" key="7">
    <source>
        <dbReference type="PROSITE" id="PS50089"/>
    </source>
</evidence>
<feature type="transmembrane region" description="Helical" evidence="6">
    <location>
        <begin position="83"/>
        <end position="104"/>
    </location>
</feature>
<feature type="transmembrane region" description="Helical" evidence="6">
    <location>
        <begin position="177"/>
        <end position="199"/>
    </location>
</feature>
<feature type="region of interest" description="Disordered" evidence="5">
    <location>
        <begin position="504"/>
        <end position="533"/>
    </location>
</feature>
<evidence type="ECO:0000256" key="4">
    <source>
        <dbReference type="PROSITE-ProRule" id="PRU00175"/>
    </source>
</evidence>
<dbReference type="InterPro" id="IPR013087">
    <property type="entry name" value="Znf_C2H2_type"/>
</dbReference>
<keyword evidence="1" id="KW-0479">Metal-binding</keyword>
<feature type="transmembrane region" description="Helical" evidence="6">
    <location>
        <begin position="52"/>
        <end position="71"/>
    </location>
</feature>
<dbReference type="EMBL" id="HBIJ01008747">
    <property type="protein sequence ID" value="CAE0365427.1"/>
    <property type="molecule type" value="Transcribed_RNA"/>
</dbReference>
<feature type="compositionally biased region" description="Low complexity" evidence="5">
    <location>
        <begin position="512"/>
        <end position="522"/>
    </location>
</feature>
<dbReference type="PROSITE" id="PS00028">
    <property type="entry name" value="ZINC_FINGER_C2H2_1"/>
    <property type="match status" value="1"/>
</dbReference>
<dbReference type="GO" id="GO:0016567">
    <property type="term" value="P:protein ubiquitination"/>
    <property type="evidence" value="ECO:0007669"/>
    <property type="project" value="TreeGrafter"/>
</dbReference>
<dbReference type="PROSITE" id="PS50089">
    <property type="entry name" value="ZF_RING_2"/>
    <property type="match status" value="1"/>
</dbReference>
<dbReference type="GO" id="GO:0061630">
    <property type="term" value="F:ubiquitin protein ligase activity"/>
    <property type="evidence" value="ECO:0007669"/>
    <property type="project" value="TreeGrafter"/>
</dbReference>
<dbReference type="Gene3D" id="3.30.40.10">
    <property type="entry name" value="Zinc/RING finger domain, C3HC4 (zinc finger)"/>
    <property type="match status" value="1"/>
</dbReference>
<feature type="region of interest" description="Disordered" evidence="5">
    <location>
        <begin position="141"/>
        <end position="167"/>
    </location>
</feature>
<dbReference type="Pfam" id="PF13920">
    <property type="entry name" value="zf-C3HC4_3"/>
    <property type="match status" value="1"/>
</dbReference>
<feature type="compositionally biased region" description="Polar residues" evidence="5">
    <location>
        <begin position="524"/>
        <end position="533"/>
    </location>
</feature>
<keyword evidence="2 4" id="KW-0863">Zinc-finger</keyword>
<feature type="transmembrane region" description="Helical" evidence="6">
    <location>
        <begin position="298"/>
        <end position="319"/>
    </location>
</feature>
<feature type="transmembrane region" description="Helical" evidence="6">
    <location>
        <begin position="116"/>
        <end position="134"/>
    </location>
</feature>
<dbReference type="AlphaFoldDB" id="A0A7S3JUI3"/>
<dbReference type="PANTHER" id="PTHR46858:SF5">
    <property type="entry name" value="E3 UBIQUITIN-PROTEIN LIGASE APD1-RELATED"/>
    <property type="match status" value="1"/>
</dbReference>
<keyword evidence="3" id="KW-0862">Zinc</keyword>
<dbReference type="SUPFAM" id="SSF57850">
    <property type="entry name" value="RING/U-box"/>
    <property type="match status" value="1"/>
</dbReference>
<keyword evidence="6" id="KW-0812">Transmembrane</keyword>
<dbReference type="InterPro" id="IPR013083">
    <property type="entry name" value="Znf_RING/FYVE/PHD"/>
</dbReference>
<evidence type="ECO:0000256" key="1">
    <source>
        <dbReference type="ARBA" id="ARBA00022723"/>
    </source>
</evidence>
<keyword evidence="6" id="KW-1133">Transmembrane helix</keyword>
<proteinExistence type="predicted"/>
<evidence type="ECO:0000256" key="3">
    <source>
        <dbReference type="ARBA" id="ARBA00022833"/>
    </source>
</evidence>
<dbReference type="InterPro" id="IPR001841">
    <property type="entry name" value="Znf_RING"/>
</dbReference>
<organism evidence="8">
    <name type="scientific">Aureoumbra lagunensis</name>
    <dbReference type="NCBI Taxonomy" id="44058"/>
    <lineage>
        <taxon>Eukaryota</taxon>
        <taxon>Sar</taxon>
        <taxon>Stramenopiles</taxon>
        <taxon>Ochrophyta</taxon>
        <taxon>Pelagophyceae</taxon>
        <taxon>Pelagomonadales</taxon>
        <taxon>Aureoumbra</taxon>
    </lineage>
</organism>
<feature type="transmembrane region" description="Helical" evidence="6">
    <location>
        <begin position="256"/>
        <end position="278"/>
    </location>
</feature>